<feature type="domain" description="CPW-WPC" evidence="1">
    <location>
        <begin position="71"/>
        <end position="134"/>
    </location>
</feature>
<dbReference type="GeneID" id="94195808"/>
<feature type="domain" description="CPW-WPC" evidence="1">
    <location>
        <begin position="203"/>
        <end position="259"/>
    </location>
</feature>
<evidence type="ECO:0000313" key="2">
    <source>
        <dbReference type="EMBL" id="GIX64327.1"/>
    </source>
</evidence>
<keyword evidence="3" id="KW-1185">Reference proteome</keyword>
<protein>
    <submittedName>
        <fullName evidence="2">CPW-WPC family protein, putative</fullName>
    </submittedName>
</protein>
<dbReference type="NCBIfam" id="TIGR01492">
    <property type="entry name" value="CPW_WPC"/>
    <property type="match status" value="1"/>
</dbReference>
<dbReference type="Pfam" id="PF09717">
    <property type="entry name" value="CPW_WPC"/>
    <property type="match status" value="5"/>
</dbReference>
<dbReference type="RefSeq" id="XP_067716396.1">
    <property type="nucleotide sequence ID" value="XM_067860295.1"/>
</dbReference>
<feature type="domain" description="CPW-WPC" evidence="1">
    <location>
        <begin position="475"/>
        <end position="546"/>
    </location>
</feature>
<dbReference type="InterPro" id="IPR006387">
    <property type="entry name" value="CPW_WPC_dom"/>
</dbReference>
<evidence type="ECO:0000313" key="3">
    <source>
        <dbReference type="Proteomes" id="UP001497744"/>
    </source>
</evidence>
<proteinExistence type="predicted"/>
<feature type="domain" description="CPW-WPC" evidence="1">
    <location>
        <begin position="139"/>
        <end position="194"/>
    </location>
</feature>
<dbReference type="Proteomes" id="UP001497744">
    <property type="component" value="Unassembled WGS sequence"/>
</dbReference>
<comment type="caution">
    <text evidence="2">The sequence shown here is derived from an EMBL/GenBank/DDBJ whole genome shotgun (WGS) entry which is preliminary data.</text>
</comment>
<sequence length="636" mass="70603">MCFAWLYAAALAASFAAGNVLFDTLLKEAGLRYSAAGTSLAPEELADRVTRSLRSASELLDLELPFEEGGCAFDFSAFCPEGWVPSGDGIHCELLQGDASNAGLCGRLLDMRGKSPLDKLSLSEMCDIKWPCVASRTAVPESDSVCPKFWSRTGDECLADATYAGPCSSPLKLVGKSRQEREDIARTCNLVFPRTFELLDEASDWSADCPLGWSLQEDGFCVQNSEQSSGPCGRRLKFEDRRDKRKKTKLCSLVWPIKTEQVDAFCPLGWRYDQDNELCLAPSSYTVPRRHMLSKRPQGPCQLRVNFSHYSTEDKALWAHVCGASFLSSGDATEPPKSASDVSYRNGPLDHSLSVVRFGKNVTDVRVMERQLDELRQLRKKSSDPLFLKTIDKSIATLRSQLKTAATGAASFIQLASMALTPDSRSCPYGWRQFNGVCVASETYGRVVPGCKTVRPVSDDFGERCRVSTRSENVQEDFVRPHCPLNWATRKVYFANLVRHLCIAPLDFGAARREECGGATLDFSARSPGFKRRWAFACGQKFPDFTDEHPPKCVENFFWRCPAEWEHNGDACVAPRHYRGPCPASVPVSELSSDSLKAAFSRRCFAAWPCLGHCNKDYASVGFKPKLRPVRGTHVR</sequence>
<accession>A0AAV4LVT0</accession>
<organism evidence="2 3">
    <name type="scientific">Babesia caballi</name>
    <dbReference type="NCBI Taxonomy" id="5871"/>
    <lineage>
        <taxon>Eukaryota</taxon>
        <taxon>Sar</taxon>
        <taxon>Alveolata</taxon>
        <taxon>Apicomplexa</taxon>
        <taxon>Aconoidasida</taxon>
        <taxon>Piroplasmida</taxon>
        <taxon>Babesiidae</taxon>
        <taxon>Babesia</taxon>
    </lineage>
</organism>
<gene>
    <name evidence="2" type="ORF">BcabD6B2_37620</name>
</gene>
<evidence type="ECO:0000259" key="1">
    <source>
        <dbReference type="SMART" id="SM01099"/>
    </source>
</evidence>
<dbReference type="AlphaFoldDB" id="A0AAV4LVT0"/>
<reference evidence="2 3" key="1">
    <citation type="submission" date="2021-06" db="EMBL/GenBank/DDBJ databases">
        <title>Genome sequence of Babesia caballi.</title>
        <authorList>
            <person name="Yamagishi J."/>
            <person name="Kidaka T."/>
            <person name="Ochi A."/>
        </authorList>
    </citation>
    <scope>NUCLEOTIDE SEQUENCE [LARGE SCALE GENOMIC DNA]</scope>
    <source>
        <strain evidence="2">USDA-D6B2</strain>
    </source>
</reference>
<feature type="domain" description="CPW-WPC" evidence="1">
    <location>
        <begin position="262"/>
        <end position="330"/>
    </location>
</feature>
<name>A0AAV4LVT0_BABCB</name>
<dbReference type="SMART" id="SM01099">
    <property type="entry name" value="CPW_WPC"/>
    <property type="match status" value="6"/>
</dbReference>
<feature type="domain" description="CPW-WPC" evidence="1">
    <location>
        <begin position="553"/>
        <end position="612"/>
    </location>
</feature>
<dbReference type="EMBL" id="BPLF01000003">
    <property type="protein sequence ID" value="GIX64327.1"/>
    <property type="molecule type" value="Genomic_DNA"/>
</dbReference>